<dbReference type="SUPFAM" id="SSF53756">
    <property type="entry name" value="UDP-Glycosyltransferase/glycogen phosphorylase"/>
    <property type="match status" value="1"/>
</dbReference>
<keyword evidence="2" id="KW-0808">Transferase</keyword>
<dbReference type="Pfam" id="PF00534">
    <property type="entry name" value="Glycos_transf_1"/>
    <property type="match status" value="1"/>
</dbReference>
<dbReference type="GO" id="GO:0016740">
    <property type="term" value="F:transferase activity"/>
    <property type="evidence" value="ECO:0007669"/>
    <property type="project" value="UniProtKB-KW"/>
</dbReference>
<dbReference type="PANTHER" id="PTHR12526:SF630">
    <property type="entry name" value="GLYCOSYLTRANSFERASE"/>
    <property type="match status" value="1"/>
</dbReference>
<proteinExistence type="predicted"/>
<dbReference type="PANTHER" id="PTHR12526">
    <property type="entry name" value="GLYCOSYLTRANSFERASE"/>
    <property type="match status" value="1"/>
</dbReference>
<comment type="caution">
    <text evidence="2">The sequence shown here is derived from an EMBL/GenBank/DDBJ whole genome shotgun (WGS) entry which is preliminary data.</text>
</comment>
<dbReference type="InterPro" id="IPR001296">
    <property type="entry name" value="Glyco_trans_1"/>
</dbReference>
<dbReference type="Gene3D" id="3.40.50.2000">
    <property type="entry name" value="Glycogen Phosphorylase B"/>
    <property type="match status" value="2"/>
</dbReference>
<dbReference type="EMBL" id="JXAK01000025">
    <property type="protein sequence ID" value="KIL40214.1"/>
    <property type="molecule type" value="Genomic_DNA"/>
</dbReference>
<protein>
    <submittedName>
        <fullName evidence="2">Glycosyl transferase family 1</fullName>
    </submittedName>
</protein>
<evidence type="ECO:0000313" key="3">
    <source>
        <dbReference type="Proteomes" id="UP000031967"/>
    </source>
</evidence>
<gene>
    <name evidence="2" type="ORF">SD70_15495</name>
</gene>
<dbReference type="CDD" id="cd03801">
    <property type="entry name" value="GT4_PimA-like"/>
    <property type="match status" value="1"/>
</dbReference>
<sequence length="372" mass="41767">MREIGILTHSFTDAYNGNTDKIYGGGLERYLYDLSGVVKELGCRPVIHQLSASGSFRTELEGIRVIGYDCKQTNLVEAFNRMSAEAGDKIVYSSFIWEPIDYKQGSIGICHGINWDHPGFSPEHKSNVARNVQNALSRLKRIVSVDSHFVTFCRAVCSFDDPERVVLLPNAVDTEEYVPADKEKSERDCLRILYPRRISIERGIVPMMLAADRLLASYPHVAIEFAGEVIEDSLLTKAFRLWLGAHPHRNRIRHQAYTFAQMKTAYQRADIAVIPTIFSEGTSFSCLEALSCGLPVVSANVGGLNDLIIDGFNGLLVSPTEDKIYEAISSLVENEQLRRSLGREARATARAFDKAIWKRKWRTIIADFMESP</sequence>
<dbReference type="RefSeq" id="WP_041048427.1">
    <property type="nucleotide sequence ID" value="NZ_JXAK01000025.1"/>
</dbReference>
<keyword evidence="3" id="KW-1185">Reference proteome</keyword>
<evidence type="ECO:0000259" key="1">
    <source>
        <dbReference type="Pfam" id="PF00534"/>
    </source>
</evidence>
<feature type="domain" description="Glycosyl transferase family 1" evidence="1">
    <location>
        <begin position="188"/>
        <end position="347"/>
    </location>
</feature>
<reference evidence="2 3" key="1">
    <citation type="submission" date="2014-12" db="EMBL/GenBank/DDBJ databases">
        <title>Draft genome sequence of Paenibacillus kamchatkensis strain B-2647.</title>
        <authorList>
            <person name="Karlyshev A.V."/>
            <person name="Kudryashova E.B."/>
        </authorList>
    </citation>
    <scope>NUCLEOTIDE SEQUENCE [LARGE SCALE GENOMIC DNA]</scope>
    <source>
        <strain evidence="2 3">VKM B-2647</strain>
    </source>
</reference>
<name>A0ABR5AGM6_9BACL</name>
<evidence type="ECO:0000313" key="2">
    <source>
        <dbReference type="EMBL" id="KIL40214.1"/>
    </source>
</evidence>
<dbReference type="Proteomes" id="UP000031967">
    <property type="component" value="Unassembled WGS sequence"/>
</dbReference>
<organism evidence="2 3">
    <name type="scientific">Gordoniibacillus kamchatkensis</name>
    <dbReference type="NCBI Taxonomy" id="1590651"/>
    <lineage>
        <taxon>Bacteria</taxon>
        <taxon>Bacillati</taxon>
        <taxon>Bacillota</taxon>
        <taxon>Bacilli</taxon>
        <taxon>Bacillales</taxon>
        <taxon>Paenibacillaceae</taxon>
        <taxon>Gordoniibacillus</taxon>
    </lineage>
</organism>
<accession>A0ABR5AGM6</accession>